<evidence type="ECO:0000313" key="4">
    <source>
        <dbReference type="Proteomes" id="UP001236369"/>
    </source>
</evidence>
<dbReference type="InterPro" id="IPR009597">
    <property type="entry name" value="DUF1206"/>
</dbReference>
<dbReference type="RefSeq" id="WP_238249101.1">
    <property type="nucleotide sequence ID" value="NZ_BPQX01000026.1"/>
</dbReference>
<feature type="transmembrane region" description="Helical" evidence="1">
    <location>
        <begin position="239"/>
        <end position="261"/>
    </location>
</feature>
<proteinExistence type="predicted"/>
<dbReference type="Pfam" id="PF06724">
    <property type="entry name" value="DUF1206"/>
    <property type="match status" value="3"/>
</dbReference>
<organism evidence="3 4">
    <name type="scientific">Methylobacterium persicinum</name>
    <dbReference type="NCBI Taxonomy" id="374426"/>
    <lineage>
        <taxon>Bacteria</taxon>
        <taxon>Pseudomonadati</taxon>
        <taxon>Pseudomonadota</taxon>
        <taxon>Alphaproteobacteria</taxon>
        <taxon>Hyphomicrobiales</taxon>
        <taxon>Methylobacteriaceae</taxon>
        <taxon>Methylobacterium</taxon>
    </lineage>
</organism>
<dbReference type="EMBL" id="JAUSVV010000005">
    <property type="protein sequence ID" value="MDQ0443168.1"/>
    <property type="molecule type" value="Genomic_DNA"/>
</dbReference>
<keyword evidence="1" id="KW-1133">Transmembrane helix</keyword>
<evidence type="ECO:0000256" key="1">
    <source>
        <dbReference type="SAM" id="Phobius"/>
    </source>
</evidence>
<dbReference type="Proteomes" id="UP001236369">
    <property type="component" value="Unassembled WGS sequence"/>
</dbReference>
<accession>A0ABU0HLG4</accession>
<comment type="caution">
    <text evidence="3">The sequence shown here is derived from an EMBL/GenBank/DDBJ whole genome shotgun (WGS) entry which is preliminary data.</text>
</comment>
<name>A0ABU0HLG4_9HYPH</name>
<keyword evidence="1" id="KW-0472">Membrane</keyword>
<feature type="transmembrane region" description="Helical" evidence="1">
    <location>
        <begin position="197"/>
        <end position="219"/>
    </location>
</feature>
<feature type="domain" description="DUF1206" evidence="2">
    <location>
        <begin position="23"/>
        <end position="90"/>
    </location>
</feature>
<feature type="domain" description="DUF1206" evidence="2">
    <location>
        <begin position="106"/>
        <end position="173"/>
    </location>
</feature>
<gene>
    <name evidence="3" type="ORF">QO016_002666</name>
</gene>
<keyword evidence="1" id="KW-0812">Transmembrane</keyword>
<feature type="transmembrane region" description="Helical" evidence="1">
    <location>
        <begin position="25"/>
        <end position="44"/>
    </location>
</feature>
<feature type="transmembrane region" description="Helical" evidence="1">
    <location>
        <begin position="150"/>
        <end position="169"/>
    </location>
</feature>
<reference evidence="3 4" key="1">
    <citation type="submission" date="2023-07" db="EMBL/GenBank/DDBJ databases">
        <title>Genomic Encyclopedia of Type Strains, Phase IV (KMG-IV): sequencing the most valuable type-strain genomes for metagenomic binning, comparative biology and taxonomic classification.</title>
        <authorList>
            <person name="Goeker M."/>
        </authorList>
    </citation>
    <scope>NUCLEOTIDE SEQUENCE [LARGE SCALE GENOMIC DNA]</scope>
    <source>
        <strain evidence="3 4">DSM 19562</strain>
    </source>
</reference>
<feature type="domain" description="DUF1206" evidence="2">
    <location>
        <begin position="197"/>
        <end position="266"/>
    </location>
</feature>
<keyword evidence="4" id="KW-1185">Reference proteome</keyword>
<sequence>MSRAPDDLPLPGGRNTIERLARFGYGARGVVYGLVGALALLAAFGGGRPGDSHDALRTLLVGPFGAPLVGLIALGLLGFALWRAVEAITDADRRGTSVKGLVVRGGHLVSAILYGGLAGTAASLCLGLGFGGGDGVHDGTAWLLAKPLGQWLVALVGLAVAATGFGYLAQAWRGDTTKRLALDGDARRRWAEPTGRFGYAARGVAFLIIGGFLAAAAWYQSSAEAKGLGDAFALLRAQPYGAALLALVAAGHMAFGAFGLIQARYRHIDAPDVDRVDDEAAAAVRKLA</sequence>
<evidence type="ECO:0000313" key="3">
    <source>
        <dbReference type="EMBL" id="MDQ0443168.1"/>
    </source>
</evidence>
<feature type="transmembrane region" description="Helical" evidence="1">
    <location>
        <begin position="64"/>
        <end position="85"/>
    </location>
</feature>
<evidence type="ECO:0000259" key="2">
    <source>
        <dbReference type="Pfam" id="PF06724"/>
    </source>
</evidence>
<protein>
    <recommendedName>
        <fullName evidence="2">DUF1206 domain-containing protein</fullName>
    </recommendedName>
</protein>
<feature type="transmembrane region" description="Helical" evidence="1">
    <location>
        <begin position="106"/>
        <end position="130"/>
    </location>
</feature>